<sequence>MTGHSHLRAVGVRIDYDAVPARVRDWVEQELGAPVVQAVTQRGGMSPGCAVRVRLADGRRAFVKAVGLELNADTAGLHRHEAMVLAALPDVSWRPRLLATYDDGDWVALVLEDVEGVHPDWRDDGQVGAVLAQVEAQAVELSPSPVEQSAVPTLLKNLAQWAEVLDGDHSAPRDVLPAWFRDNRDLVASHLEALSVSLHGTTLCQWDIRSDNILIRPDGSVVLIDWGISRLGPVWADTVVFALEWAETPRFDQIVSASPLLAAADDDPASGLLLGKGGFLTVAGTWDAPPGLPTLPAFRSREGRRLLEGARRRLGL</sequence>
<evidence type="ECO:0000259" key="1">
    <source>
        <dbReference type="Pfam" id="PF01636"/>
    </source>
</evidence>
<gene>
    <name evidence="2" type="ORF">FB474_2909</name>
</gene>
<dbReference type="Gene3D" id="1.10.510.10">
    <property type="entry name" value="Transferase(Phosphotransferase) domain 1"/>
    <property type="match status" value="1"/>
</dbReference>
<dbReference type="InterPro" id="IPR011009">
    <property type="entry name" value="Kinase-like_dom_sf"/>
</dbReference>
<protein>
    <submittedName>
        <fullName evidence="2">Phosphotransferase family enzyme</fullName>
    </submittedName>
</protein>
<dbReference type="InterPro" id="IPR002575">
    <property type="entry name" value="Aminoglycoside_PTrfase"/>
</dbReference>
<dbReference type="AlphaFoldDB" id="A0A542ZMC4"/>
<feature type="domain" description="Aminoglycoside phosphotransferase" evidence="1">
    <location>
        <begin position="55"/>
        <end position="254"/>
    </location>
</feature>
<dbReference type="SUPFAM" id="SSF56112">
    <property type="entry name" value="Protein kinase-like (PK-like)"/>
    <property type="match status" value="1"/>
</dbReference>
<dbReference type="Pfam" id="PF01636">
    <property type="entry name" value="APH"/>
    <property type="match status" value="1"/>
</dbReference>
<dbReference type="RefSeq" id="WP_141789270.1">
    <property type="nucleotide sequence ID" value="NZ_BAAAKX010000001.1"/>
</dbReference>
<dbReference type="GO" id="GO:0016740">
    <property type="term" value="F:transferase activity"/>
    <property type="evidence" value="ECO:0007669"/>
    <property type="project" value="UniProtKB-KW"/>
</dbReference>
<evidence type="ECO:0000313" key="3">
    <source>
        <dbReference type="Proteomes" id="UP000319514"/>
    </source>
</evidence>
<dbReference type="Proteomes" id="UP000319514">
    <property type="component" value="Unassembled WGS sequence"/>
</dbReference>
<dbReference type="OrthoDB" id="2570531at2"/>
<proteinExistence type="predicted"/>
<reference evidence="2 3" key="1">
    <citation type="submission" date="2019-06" db="EMBL/GenBank/DDBJ databases">
        <title>Sequencing the genomes of 1000 actinobacteria strains.</title>
        <authorList>
            <person name="Klenk H.-P."/>
        </authorList>
    </citation>
    <scope>NUCLEOTIDE SEQUENCE [LARGE SCALE GENOMIC DNA]</scope>
    <source>
        <strain evidence="2 3">DSM 18082</strain>
    </source>
</reference>
<keyword evidence="3" id="KW-1185">Reference proteome</keyword>
<accession>A0A542ZMC4</accession>
<dbReference type="Gene3D" id="3.30.200.20">
    <property type="entry name" value="Phosphorylase Kinase, domain 1"/>
    <property type="match status" value="1"/>
</dbReference>
<keyword evidence="2" id="KW-0808">Transferase</keyword>
<dbReference type="EMBL" id="VFOQ01000001">
    <property type="protein sequence ID" value="TQL61498.1"/>
    <property type="molecule type" value="Genomic_DNA"/>
</dbReference>
<evidence type="ECO:0000313" key="2">
    <source>
        <dbReference type="EMBL" id="TQL61498.1"/>
    </source>
</evidence>
<organism evidence="2 3">
    <name type="scientific">Oryzihumus leptocrescens</name>
    <dbReference type="NCBI Taxonomy" id="297536"/>
    <lineage>
        <taxon>Bacteria</taxon>
        <taxon>Bacillati</taxon>
        <taxon>Actinomycetota</taxon>
        <taxon>Actinomycetes</taxon>
        <taxon>Micrococcales</taxon>
        <taxon>Intrasporangiaceae</taxon>
        <taxon>Oryzihumus</taxon>
    </lineage>
</organism>
<name>A0A542ZMC4_9MICO</name>
<comment type="caution">
    <text evidence="2">The sequence shown here is derived from an EMBL/GenBank/DDBJ whole genome shotgun (WGS) entry which is preliminary data.</text>
</comment>